<gene>
    <name evidence="3" type="ORF">Arub01_01440</name>
</gene>
<feature type="region of interest" description="Disordered" evidence="1">
    <location>
        <begin position="325"/>
        <end position="395"/>
    </location>
</feature>
<accession>A0A9W6PP19</accession>
<keyword evidence="2" id="KW-0472">Membrane</keyword>
<dbReference type="EMBL" id="BSRZ01000001">
    <property type="protein sequence ID" value="GLW61900.1"/>
    <property type="molecule type" value="Genomic_DNA"/>
</dbReference>
<dbReference type="AlphaFoldDB" id="A0A9W6PP19"/>
<dbReference type="InterPro" id="IPR021424">
    <property type="entry name" value="PorA"/>
</dbReference>
<feature type="compositionally biased region" description="Low complexity" evidence="1">
    <location>
        <begin position="345"/>
        <end position="379"/>
    </location>
</feature>
<evidence type="ECO:0000256" key="1">
    <source>
        <dbReference type="SAM" id="MobiDB-lite"/>
    </source>
</evidence>
<sequence length="395" mass="42540">MTRTTPDAAVLREVYVRRPVGMLLIGLGAFFLALGPLIRLYVADKVVLAPLNRYSVTRLEARNATYFDTSTLKTRTGATLLATTTLRGDVRANNGNDRIAVWDSTTNIVDTADPDRPLQLQSYRMAFDRRTAELVNCCGANVDGDGGVRMSGYGLLFPLTGVEKVDYPFFDMTTRRLAPMRYDGEDTVHGLNVYRFVQHIPTTKTASLDTELPGRLLGLGEDSPPQKVDRYTQSTNTVWVDPRTGIPVRHRQNVYSTVQTPDGRGRMVAAQADLMTIDRDQKALVDLANTTALKAAAVRRYLPVGSLAVGLGLLATGGWLALTAASRRPAPPPPPRRPDGRFTTKPSAPKASAGAAARSAAGRAAGSPSPRAPGASAKKNPPGPRVPPATDARPR</sequence>
<protein>
    <recommendedName>
        <fullName evidence="5">DUF3068 domain-containing protein</fullName>
    </recommendedName>
</protein>
<evidence type="ECO:0000313" key="3">
    <source>
        <dbReference type="EMBL" id="GLW61900.1"/>
    </source>
</evidence>
<evidence type="ECO:0000313" key="4">
    <source>
        <dbReference type="Proteomes" id="UP001165124"/>
    </source>
</evidence>
<comment type="caution">
    <text evidence="3">The sequence shown here is derived from an EMBL/GenBank/DDBJ whole genome shotgun (WGS) entry which is preliminary data.</text>
</comment>
<dbReference type="Pfam" id="PF11271">
    <property type="entry name" value="PorA"/>
    <property type="match status" value="1"/>
</dbReference>
<feature type="transmembrane region" description="Helical" evidence="2">
    <location>
        <begin position="20"/>
        <end position="42"/>
    </location>
</feature>
<name>A0A9W6PP19_9ACTN</name>
<evidence type="ECO:0008006" key="5">
    <source>
        <dbReference type="Google" id="ProtNLM"/>
    </source>
</evidence>
<proteinExistence type="predicted"/>
<dbReference type="RefSeq" id="WP_227022935.1">
    <property type="nucleotide sequence ID" value="NZ_BSRZ01000001.1"/>
</dbReference>
<reference evidence="3" key="1">
    <citation type="submission" date="2023-02" db="EMBL/GenBank/DDBJ databases">
        <title>Actinomadura rubrobrunea NBRC 14622.</title>
        <authorList>
            <person name="Ichikawa N."/>
            <person name="Sato H."/>
            <person name="Tonouchi N."/>
        </authorList>
    </citation>
    <scope>NUCLEOTIDE SEQUENCE</scope>
    <source>
        <strain evidence="3">NBRC 14622</strain>
    </source>
</reference>
<evidence type="ECO:0000256" key="2">
    <source>
        <dbReference type="SAM" id="Phobius"/>
    </source>
</evidence>
<keyword evidence="2" id="KW-0812">Transmembrane</keyword>
<keyword evidence="2" id="KW-1133">Transmembrane helix</keyword>
<organism evidence="3 4">
    <name type="scientific">Actinomadura rubrobrunea</name>
    <dbReference type="NCBI Taxonomy" id="115335"/>
    <lineage>
        <taxon>Bacteria</taxon>
        <taxon>Bacillati</taxon>
        <taxon>Actinomycetota</taxon>
        <taxon>Actinomycetes</taxon>
        <taxon>Streptosporangiales</taxon>
        <taxon>Thermomonosporaceae</taxon>
        <taxon>Actinomadura</taxon>
    </lineage>
</organism>
<keyword evidence="4" id="KW-1185">Reference proteome</keyword>
<dbReference type="Proteomes" id="UP001165124">
    <property type="component" value="Unassembled WGS sequence"/>
</dbReference>